<dbReference type="CDD" id="cd13897">
    <property type="entry name" value="CuRO_3_LCC_plant"/>
    <property type="match status" value="1"/>
</dbReference>
<accession>A0A835B2M6</accession>
<evidence type="ECO:0000256" key="14">
    <source>
        <dbReference type="SAM" id="MobiDB-lite"/>
    </source>
</evidence>
<dbReference type="InterPro" id="IPR033138">
    <property type="entry name" value="Cu_oxidase_CS"/>
</dbReference>
<comment type="subcellular location">
    <subcellularLocation>
        <location evidence="4">Secreted</location>
        <location evidence="4">Extracellular space</location>
        <location evidence="4">Apoplast</location>
    </subcellularLocation>
</comment>
<dbReference type="GO" id="GO:0046274">
    <property type="term" value="P:lignin catabolic process"/>
    <property type="evidence" value="ECO:0007669"/>
    <property type="project" value="UniProtKB-KW"/>
</dbReference>
<sequence>MAPAVLPIPSHYINGRQPHTPSSPRQQTTTLLCSSALLLLCCLLLPGALAEERFYEFVVSVAALLVSHVQNQQRIAASCVGLLSLPCREFTMALQVQETLVKRLCKTQKIITVNGQFPGPTIEVYNGDTLAIKAVNMAQYNVTLHWHGLRQLRNGWADGPEFVTQCPIRPGGSYTYRFTIQDQEGTLWWHAHSSWLRATVHGALIIHPRRGLPYPFPKPQKEFPVILAEWWRRDPIAVLRQSMITGAPPNVSDALLINGQPGDLLPCSSQETSIIPVVAGETSLLRIINAAMNTELFVSLAGHQMTVVAADAMYTKPFETTVVLLGPGQTTDVLVTAHAAPGRYYLAARAYASAQGVPFDNTTATGIFQYKNAPGCPTTSSGSGAGMGPNTFNGPVGRSSRSSSSPGHLGRTEPQPMLPFLPAFNDTNTATAFSNSLRSPKPVKEVFTTVGFGLFNCRPGPFCQGPNNTRFGASMNNVSFQLPNTVSLLQAHYHHIPGVFTVDFPAFPPVLFDFTSRNPVKGTKLYRVRYGAVVQIVFQDTGIFTAEEHPMHIHGYHFYVLATGFGNYDPRRDEAKFNLVDPPSRNTIGVPVGGWAVVRFVADNPGVWLVHCHIDAHLSGGLAMALLVEDGESELEATVAPPLDLPVCVL</sequence>
<reference evidence="18" key="1">
    <citation type="submission" date="2020-07" db="EMBL/GenBank/DDBJ databases">
        <title>Genome sequence and genetic diversity analysis of an under-domesticated orphan crop, white fonio (Digitaria exilis).</title>
        <authorList>
            <person name="Bennetzen J.L."/>
            <person name="Chen S."/>
            <person name="Ma X."/>
            <person name="Wang X."/>
            <person name="Yssel A.E.J."/>
            <person name="Chaluvadi S.R."/>
            <person name="Johnson M."/>
            <person name="Gangashetty P."/>
            <person name="Hamidou F."/>
            <person name="Sanogo M.D."/>
            <person name="Zwaenepoel A."/>
            <person name="Wallace J."/>
            <person name="Van De Peer Y."/>
            <person name="Van Deynze A."/>
        </authorList>
    </citation>
    <scope>NUCLEOTIDE SEQUENCE</scope>
    <source>
        <tissue evidence="18">Leaves</tissue>
    </source>
</reference>
<dbReference type="InterPro" id="IPR034289">
    <property type="entry name" value="CuRO_3_LCC"/>
</dbReference>
<dbReference type="InterPro" id="IPR034288">
    <property type="entry name" value="CuRO_1_LCC"/>
</dbReference>
<evidence type="ECO:0000256" key="6">
    <source>
        <dbReference type="ARBA" id="ARBA00012297"/>
    </source>
</evidence>
<evidence type="ECO:0000259" key="17">
    <source>
        <dbReference type="Pfam" id="PF07732"/>
    </source>
</evidence>
<protein>
    <recommendedName>
        <fullName evidence="6">laccase</fullName>
        <ecNumber evidence="6">1.10.3.2</ecNumber>
    </recommendedName>
</protein>
<comment type="similarity">
    <text evidence="5">Belongs to the multicopper oxidase family.</text>
</comment>
<evidence type="ECO:0000256" key="12">
    <source>
        <dbReference type="ARBA" id="ARBA00023008"/>
    </source>
</evidence>
<dbReference type="InterPro" id="IPR011706">
    <property type="entry name" value="Cu-oxidase_C"/>
</dbReference>
<feature type="compositionally biased region" description="Polar residues" evidence="14">
    <location>
        <begin position="17"/>
        <end position="26"/>
    </location>
</feature>
<dbReference type="InterPro" id="IPR001117">
    <property type="entry name" value="Cu-oxidase_2nd"/>
</dbReference>
<evidence type="ECO:0000256" key="8">
    <source>
        <dbReference type="ARBA" id="ARBA00022525"/>
    </source>
</evidence>
<dbReference type="Gene3D" id="2.60.40.420">
    <property type="entry name" value="Cupredoxins - blue copper proteins"/>
    <property type="match status" value="3"/>
</dbReference>
<dbReference type="AlphaFoldDB" id="A0A835B2M6"/>
<name>A0A835B2M6_9POAL</name>
<evidence type="ECO:0000256" key="9">
    <source>
        <dbReference type="ARBA" id="ARBA00022723"/>
    </source>
</evidence>
<dbReference type="InterPro" id="IPR008972">
    <property type="entry name" value="Cupredoxin"/>
</dbReference>
<keyword evidence="12" id="KW-0186">Copper</keyword>
<keyword evidence="11" id="KW-0560">Oxidoreductase</keyword>
<dbReference type="Pfam" id="PF00394">
    <property type="entry name" value="Cu-oxidase"/>
    <property type="match status" value="1"/>
</dbReference>
<evidence type="ECO:0000256" key="1">
    <source>
        <dbReference type="ARBA" id="ARBA00000349"/>
    </source>
</evidence>
<dbReference type="InterPro" id="IPR011707">
    <property type="entry name" value="Cu-oxidase-like_N"/>
</dbReference>
<dbReference type="GO" id="GO:0052716">
    <property type="term" value="F:hydroquinone:oxygen oxidoreductase activity"/>
    <property type="evidence" value="ECO:0007669"/>
    <property type="project" value="UniProtKB-EC"/>
</dbReference>
<keyword evidence="19" id="KW-1185">Reference proteome</keyword>
<evidence type="ECO:0000256" key="4">
    <source>
        <dbReference type="ARBA" id="ARBA00004271"/>
    </source>
</evidence>
<dbReference type="CDD" id="cd13875">
    <property type="entry name" value="CuRO_2_LCC_plant"/>
    <property type="match status" value="1"/>
</dbReference>
<comment type="caution">
    <text evidence="18">The sequence shown here is derived from an EMBL/GenBank/DDBJ whole genome shotgun (WGS) entry which is preliminary data.</text>
</comment>
<evidence type="ECO:0000256" key="11">
    <source>
        <dbReference type="ARBA" id="ARBA00023002"/>
    </source>
</evidence>
<dbReference type="GO" id="GO:0005507">
    <property type="term" value="F:copper ion binding"/>
    <property type="evidence" value="ECO:0007669"/>
    <property type="project" value="InterPro"/>
</dbReference>
<dbReference type="Pfam" id="PF07731">
    <property type="entry name" value="Cu-oxidase_2"/>
    <property type="match status" value="1"/>
</dbReference>
<feature type="region of interest" description="Disordered" evidence="14">
    <location>
        <begin position="1"/>
        <end position="26"/>
    </location>
</feature>
<dbReference type="FunFam" id="2.60.40.420:FF:000062">
    <property type="entry name" value="Laccase"/>
    <property type="match status" value="1"/>
</dbReference>
<dbReference type="InterPro" id="IPR045087">
    <property type="entry name" value="Cu-oxidase_fam"/>
</dbReference>
<evidence type="ECO:0000259" key="15">
    <source>
        <dbReference type="Pfam" id="PF00394"/>
    </source>
</evidence>
<evidence type="ECO:0000256" key="7">
    <source>
        <dbReference type="ARBA" id="ARBA00022523"/>
    </source>
</evidence>
<dbReference type="PANTHER" id="PTHR11709:SF287">
    <property type="entry name" value="LACCASE"/>
    <property type="match status" value="1"/>
</dbReference>
<evidence type="ECO:0000256" key="13">
    <source>
        <dbReference type="ARBA" id="ARBA00023185"/>
    </source>
</evidence>
<comment type="function">
    <text evidence="3">Lignin degradation and detoxification of lignin-derived products.</text>
</comment>
<dbReference type="Proteomes" id="UP000636709">
    <property type="component" value="Unassembled WGS sequence"/>
</dbReference>
<evidence type="ECO:0000313" key="18">
    <source>
        <dbReference type="EMBL" id="KAF8683832.1"/>
    </source>
</evidence>
<dbReference type="InterPro" id="IPR034285">
    <property type="entry name" value="CuRO_2_LCC"/>
</dbReference>
<feature type="region of interest" description="Disordered" evidence="14">
    <location>
        <begin position="378"/>
        <end position="421"/>
    </location>
</feature>
<dbReference type="PANTHER" id="PTHR11709">
    <property type="entry name" value="MULTI-COPPER OXIDASE"/>
    <property type="match status" value="1"/>
</dbReference>
<feature type="domain" description="Plastocyanin-like" evidence="17">
    <location>
        <begin position="96"/>
        <end position="210"/>
    </location>
</feature>
<dbReference type="CDD" id="cd13849">
    <property type="entry name" value="CuRO_1_LCC_plant"/>
    <property type="match status" value="1"/>
</dbReference>
<dbReference type="SUPFAM" id="SSF49503">
    <property type="entry name" value="Cupredoxins"/>
    <property type="match status" value="3"/>
</dbReference>
<evidence type="ECO:0000256" key="5">
    <source>
        <dbReference type="ARBA" id="ARBA00010609"/>
    </source>
</evidence>
<evidence type="ECO:0000259" key="16">
    <source>
        <dbReference type="Pfam" id="PF07731"/>
    </source>
</evidence>
<keyword evidence="10" id="KW-0677">Repeat</keyword>
<keyword evidence="13" id="KW-0439">Lignin degradation</keyword>
<keyword evidence="7" id="KW-0052">Apoplast</keyword>
<keyword evidence="9" id="KW-0479">Metal-binding</keyword>
<dbReference type="GO" id="GO:0048046">
    <property type="term" value="C:apoplast"/>
    <property type="evidence" value="ECO:0007669"/>
    <property type="project" value="UniProtKB-SubCell"/>
</dbReference>
<comment type="catalytic activity">
    <reaction evidence="1">
        <text>4 hydroquinone + O2 = 4 benzosemiquinone + 2 H2O</text>
        <dbReference type="Rhea" id="RHEA:11276"/>
        <dbReference type="ChEBI" id="CHEBI:15377"/>
        <dbReference type="ChEBI" id="CHEBI:15379"/>
        <dbReference type="ChEBI" id="CHEBI:17594"/>
        <dbReference type="ChEBI" id="CHEBI:17977"/>
        <dbReference type="EC" id="1.10.3.2"/>
    </reaction>
</comment>
<gene>
    <name evidence="18" type="ORF">HU200_044770</name>
</gene>
<dbReference type="PROSITE" id="PS00079">
    <property type="entry name" value="MULTICOPPER_OXIDASE1"/>
    <property type="match status" value="1"/>
</dbReference>
<evidence type="ECO:0000256" key="10">
    <source>
        <dbReference type="ARBA" id="ARBA00022737"/>
    </source>
</evidence>
<dbReference type="Pfam" id="PF07732">
    <property type="entry name" value="Cu-oxidase_3"/>
    <property type="match status" value="1"/>
</dbReference>
<comment type="cofactor">
    <cofactor evidence="2">
        <name>Cu cation</name>
        <dbReference type="ChEBI" id="CHEBI:23378"/>
    </cofactor>
</comment>
<dbReference type="EC" id="1.10.3.2" evidence="6"/>
<feature type="domain" description="Plastocyanin-like" evidence="16">
    <location>
        <begin position="511"/>
        <end position="631"/>
    </location>
</feature>
<dbReference type="InterPro" id="IPR002355">
    <property type="entry name" value="Cu_oxidase_Cu_BS"/>
</dbReference>
<evidence type="ECO:0000256" key="2">
    <source>
        <dbReference type="ARBA" id="ARBA00001935"/>
    </source>
</evidence>
<organism evidence="18 19">
    <name type="scientific">Digitaria exilis</name>
    <dbReference type="NCBI Taxonomy" id="1010633"/>
    <lineage>
        <taxon>Eukaryota</taxon>
        <taxon>Viridiplantae</taxon>
        <taxon>Streptophyta</taxon>
        <taxon>Embryophyta</taxon>
        <taxon>Tracheophyta</taxon>
        <taxon>Spermatophyta</taxon>
        <taxon>Magnoliopsida</taxon>
        <taxon>Liliopsida</taxon>
        <taxon>Poales</taxon>
        <taxon>Poaceae</taxon>
        <taxon>PACMAD clade</taxon>
        <taxon>Panicoideae</taxon>
        <taxon>Panicodae</taxon>
        <taxon>Paniceae</taxon>
        <taxon>Anthephorinae</taxon>
        <taxon>Digitaria</taxon>
    </lineage>
</organism>
<evidence type="ECO:0000313" key="19">
    <source>
        <dbReference type="Proteomes" id="UP000636709"/>
    </source>
</evidence>
<proteinExistence type="inferred from homology"/>
<dbReference type="OrthoDB" id="2121828at2759"/>
<dbReference type="PROSITE" id="PS00080">
    <property type="entry name" value="MULTICOPPER_OXIDASE2"/>
    <property type="match status" value="1"/>
</dbReference>
<dbReference type="EMBL" id="JACEFO010002102">
    <property type="protein sequence ID" value="KAF8683832.1"/>
    <property type="molecule type" value="Genomic_DNA"/>
</dbReference>
<keyword evidence="8" id="KW-0964">Secreted</keyword>
<evidence type="ECO:0000256" key="3">
    <source>
        <dbReference type="ARBA" id="ARBA00002075"/>
    </source>
</evidence>
<feature type="domain" description="Plastocyanin-like" evidence="15">
    <location>
        <begin position="222"/>
        <end position="373"/>
    </location>
</feature>